<proteinExistence type="predicted"/>
<reference evidence="2" key="1">
    <citation type="journal article" date="2004" name="Nature">
        <title>Genome duplication in the teleost fish Tetraodon nigroviridis reveals the early vertebrate proto-karyotype.</title>
        <authorList>
            <person name="Jaillon O."/>
            <person name="Aury J.-M."/>
            <person name="Brunet F."/>
            <person name="Petit J.-L."/>
            <person name="Stange-Thomann N."/>
            <person name="Mauceli E."/>
            <person name="Bouneau L."/>
            <person name="Fischer C."/>
            <person name="Ozouf-Costaz C."/>
            <person name="Bernot A."/>
            <person name="Nicaud S."/>
            <person name="Jaffe D."/>
            <person name="Fisher S."/>
            <person name="Lutfalla G."/>
            <person name="Dossat C."/>
            <person name="Segurens B."/>
            <person name="Dasilva C."/>
            <person name="Salanoubat M."/>
            <person name="Levy M."/>
            <person name="Boudet N."/>
            <person name="Castellano S."/>
            <person name="Anthouard V."/>
            <person name="Jubin C."/>
            <person name="Castelli V."/>
            <person name="Katinka M."/>
            <person name="Vacherie B."/>
            <person name="Biemont C."/>
            <person name="Skalli Z."/>
            <person name="Cattolico L."/>
            <person name="Poulain J."/>
            <person name="De Berardinis V."/>
            <person name="Cruaud C."/>
            <person name="Duprat S."/>
            <person name="Brottier P."/>
            <person name="Coutanceau J.-P."/>
            <person name="Gouzy J."/>
            <person name="Parra G."/>
            <person name="Lardier G."/>
            <person name="Chapple C."/>
            <person name="McKernan K.J."/>
            <person name="McEwan P."/>
            <person name="Bosak S."/>
            <person name="Kellis M."/>
            <person name="Volff J.-N."/>
            <person name="Guigo R."/>
            <person name="Zody M.C."/>
            <person name="Mesirov J."/>
            <person name="Lindblad-Toh K."/>
            <person name="Birren B."/>
            <person name="Nusbaum C."/>
            <person name="Kahn D."/>
            <person name="Robinson-Rechavi M."/>
            <person name="Laudet V."/>
            <person name="Schachter V."/>
            <person name="Quetier F."/>
            <person name="Saurin W."/>
            <person name="Scarpelli C."/>
            <person name="Wincker P."/>
            <person name="Lander E.S."/>
            <person name="Weissenbach J."/>
            <person name="Roest Crollius H."/>
        </authorList>
    </citation>
    <scope>NUCLEOTIDE SEQUENCE [LARGE SCALE GENOMIC DNA]</scope>
</reference>
<dbReference type="AlphaFoldDB" id="Q4RAI4"/>
<evidence type="ECO:0000256" key="1">
    <source>
        <dbReference type="SAM" id="MobiDB-lite"/>
    </source>
</evidence>
<feature type="region of interest" description="Disordered" evidence="1">
    <location>
        <begin position="1"/>
        <end position="45"/>
    </location>
</feature>
<gene>
    <name evidence="2" type="ORF">GSTENG00036081001</name>
</gene>
<dbReference type="EMBL" id="CAAE01023621">
    <property type="protein sequence ID" value="CAG14599.1"/>
    <property type="molecule type" value="Genomic_DNA"/>
</dbReference>
<protein>
    <submittedName>
        <fullName evidence="2">(spotted green pufferfish) hypothetical protein</fullName>
    </submittedName>
</protein>
<reference evidence="2" key="2">
    <citation type="submission" date="2004-02" db="EMBL/GenBank/DDBJ databases">
        <authorList>
            <consortium name="Genoscope"/>
            <consortium name="Whitehead Institute Centre for Genome Research"/>
        </authorList>
    </citation>
    <scope>NUCLEOTIDE SEQUENCE</scope>
</reference>
<feature type="non-terminal residue" evidence="2">
    <location>
        <position position="1"/>
    </location>
</feature>
<dbReference type="KEGG" id="tng:GSTEN00036081G001"/>
<evidence type="ECO:0000313" key="2">
    <source>
        <dbReference type="EMBL" id="CAG14599.1"/>
    </source>
</evidence>
<name>Q4RAI4_TETNG</name>
<comment type="caution">
    <text evidence="2">The sequence shown here is derived from an EMBL/GenBank/DDBJ whole genome shotgun (WGS) entry which is preliminary data.</text>
</comment>
<organism evidence="2">
    <name type="scientific">Tetraodon nigroviridis</name>
    <name type="common">Spotted green pufferfish</name>
    <name type="synonym">Chelonodon nigroviridis</name>
    <dbReference type="NCBI Taxonomy" id="99883"/>
    <lineage>
        <taxon>Eukaryota</taxon>
        <taxon>Metazoa</taxon>
        <taxon>Chordata</taxon>
        <taxon>Craniata</taxon>
        <taxon>Vertebrata</taxon>
        <taxon>Euteleostomi</taxon>
        <taxon>Actinopterygii</taxon>
        <taxon>Neopterygii</taxon>
        <taxon>Teleostei</taxon>
        <taxon>Neoteleostei</taxon>
        <taxon>Acanthomorphata</taxon>
        <taxon>Eupercaria</taxon>
        <taxon>Tetraodontiformes</taxon>
        <taxon>Tetradontoidea</taxon>
        <taxon>Tetraodontidae</taxon>
        <taxon>Tetraodon</taxon>
    </lineage>
</organism>
<sequence>TSWPQEHGRPGQHGPCLHPPPPPQVPLLGGGRRHGLPPRGGDPAQHQVHFKILSAPHAPGCGLWGGVHNLCVVLFAGLSFRGLAGGACSAPPVGPIVFL</sequence>
<accession>Q4RAI4</accession>